<organism evidence="1 2">
    <name type="scientific">Paramecium tetraurelia</name>
    <dbReference type="NCBI Taxonomy" id="5888"/>
    <lineage>
        <taxon>Eukaryota</taxon>
        <taxon>Sar</taxon>
        <taxon>Alveolata</taxon>
        <taxon>Ciliophora</taxon>
        <taxon>Intramacronucleata</taxon>
        <taxon>Oligohymenophorea</taxon>
        <taxon>Peniculida</taxon>
        <taxon>Parameciidae</taxon>
        <taxon>Paramecium</taxon>
    </lineage>
</organism>
<dbReference type="InParanoid" id="A0BXU2"/>
<dbReference type="Proteomes" id="UP000000600">
    <property type="component" value="Unassembled WGS sequence"/>
</dbReference>
<dbReference type="OrthoDB" id="10404496at2759"/>
<protein>
    <submittedName>
        <fullName evidence="1">Uncharacterized protein</fullName>
    </submittedName>
</protein>
<dbReference type="KEGG" id="ptm:GSPATT00033212001"/>
<dbReference type="HOGENOM" id="CLU_1716773_0_0_1"/>
<sequence length="153" mass="17874">MVEGLVGANPNNFNQRNYYCSQQDRINQLKHNFTIDDQSPMTYVNFRSKISSFPIGNKIINENLINIDKLKKILQKCITNSKCQEVPSASYSIFKEFVFLLQKVSDLEYEPENKQMYVNQQLKEIENKLKGYKTHKQKNDQMTNQLSKLLSGL</sequence>
<dbReference type="RefSeq" id="XP_001430757.1">
    <property type="nucleotide sequence ID" value="XM_001430720.1"/>
</dbReference>
<dbReference type="AlphaFoldDB" id="A0BXU2"/>
<proteinExistence type="predicted"/>
<dbReference type="EMBL" id="CT868025">
    <property type="protein sequence ID" value="CAK63359.1"/>
    <property type="molecule type" value="Genomic_DNA"/>
</dbReference>
<dbReference type="GeneID" id="5016541"/>
<reference evidence="1 2" key="1">
    <citation type="journal article" date="2006" name="Nature">
        <title>Global trends of whole-genome duplications revealed by the ciliate Paramecium tetraurelia.</title>
        <authorList>
            <consortium name="Genoscope"/>
            <person name="Aury J.-M."/>
            <person name="Jaillon O."/>
            <person name="Duret L."/>
            <person name="Noel B."/>
            <person name="Jubin C."/>
            <person name="Porcel B.M."/>
            <person name="Segurens B."/>
            <person name="Daubin V."/>
            <person name="Anthouard V."/>
            <person name="Aiach N."/>
            <person name="Arnaiz O."/>
            <person name="Billaut A."/>
            <person name="Beisson J."/>
            <person name="Blanc I."/>
            <person name="Bouhouche K."/>
            <person name="Camara F."/>
            <person name="Duharcourt S."/>
            <person name="Guigo R."/>
            <person name="Gogendeau D."/>
            <person name="Katinka M."/>
            <person name="Keller A.-M."/>
            <person name="Kissmehl R."/>
            <person name="Klotz C."/>
            <person name="Koll F."/>
            <person name="Le Moue A."/>
            <person name="Lepere C."/>
            <person name="Malinsky S."/>
            <person name="Nowacki M."/>
            <person name="Nowak J.K."/>
            <person name="Plattner H."/>
            <person name="Poulain J."/>
            <person name="Ruiz F."/>
            <person name="Serrano V."/>
            <person name="Zagulski M."/>
            <person name="Dessen P."/>
            <person name="Betermier M."/>
            <person name="Weissenbach J."/>
            <person name="Scarpelli C."/>
            <person name="Schachter V."/>
            <person name="Sperling L."/>
            <person name="Meyer E."/>
            <person name="Cohen J."/>
            <person name="Wincker P."/>
        </authorList>
    </citation>
    <scope>NUCLEOTIDE SEQUENCE [LARGE SCALE GENOMIC DNA]</scope>
    <source>
        <strain evidence="1 2">Stock d4-2</strain>
    </source>
</reference>
<accession>A0BXU2</accession>
<name>A0BXU2_PARTE</name>
<gene>
    <name evidence="1" type="ORF">GSPATT00033212001</name>
</gene>
<evidence type="ECO:0000313" key="2">
    <source>
        <dbReference type="Proteomes" id="UP000000600"/>
    </source>
</evidence>
<keyword evidence="2" id="KW-1185">Reference proteome</keyword>
<evidence type="ECO:0000313" key="1">
    <source>
        <dbReference type="EMBL" id="CAK63359.1"/>
    </source>
</evidence>